<keyword evidence="2" id="KW-1185">Reference proteome</keyword>
<gene>
    <name evidence="1" type="ORF">AFUS01_LOCUS29608</name>
</gene>
<comment type="caution">
    <text evidence="1">The sequence shown here is derived from an EMBL/GenBank/DDBJ whole genome shotgun (WGS) entry which is preliminary data.</text>
</comment>
<accession>A0A8J2KSU1</accession>
<evidence type="ECO:0000313" key="2">
    <source>
        <dbReference type="Proteomes" id="UP000708208"/>
    </source>
</evidence>
<protein>
    <submittedName>
        <fullName evidence="1">Uncharacterized protein</fullName>
    </submittedName>
</protein>
<dbReference type="EMBL" id="CAJVCH010440577">
    <property type="protein sequence ID" value="CAG7819141.1"/>
    <property type="molecule type" value="Genomic_DNA"/>
</dbReference>
<name>A0A8J2KSU1_9HEXA</name>
<dbReference type="Proteomes" id="UP000708208">
    <property type="component" value="Unassembled WGS sequence"/>
</dbReference>
<dbReference type="AlphaFoldDB" id="A0A8J2KSU1"/>
<reference evidence="1" key="1">
    <citation type="submission" date="2021-06" db="EMBL/GenBank/DDBJ databases">
        <authorList>
            <person name="Hodson N. C."/>
            <person name="Mongue J. A."/>
            <person name="Jaron S. K."/>
        </authorList>
    </citation>
    <scope>NUCLEOTIDE SEQUENCE</scope>
</reference>
<organism evidence="1 2">
    <name type="scientific">Allacma fusca</name>
    <dbReference type="NCBI Taxonomy" id="39272"/>
    <lineage>
        <taxon>Eukaryota</taxon>
        <taxon>Metazoa</taxon>
        <taxon>Ecdysozoa</taxon>
        <taxon>Arthropoda</taxon>
        <taxon>Hexapoda</taxon>
        <taxon>Collembola</taxon>
        <taxon>Symphypleona</taxon>
        <taxon>Sminthuridae</taxon>
        <taxon>Allacma</taxon>
    </lineage>
</organism>
<evidence type="ECO:0000313" key="1">
    <source>
        <dbReference type="EMBL" id="CAG7819141.1"/>
    </source>
</evidence>
<proteinExistence type="predicted"/>
<sequence length="163" mass="18098">MKIRTTPYHETRPFFIWTVGCDGSYEIHGTTRVATTLAIAELATTTTTTTTTITTTTLASKFIEALLTGLVISGRETLSLLLVDTCKVLLLLQRDPLVQIFYGVLLLEIFNACDTDSRSDQLSSSECADVLKSDDYRHCPHLEILLPPNLLSSPDWWSVVKGF</sequence>